<sequence length="106" mass="11125">MARTQVSFDSAASGSFTLDGPGVGHPIGFKTIGQVGMLSGGTVSIALRAPQSPPAKVIYFVRVTVKAPASPPVAGPEVKVYETDLWGTPILDLFPYTVTWDFALSD</sequence>
<accession>X0SY92</accession>
<name>X0SY92_9ZZZZ</name>
<gene>
    <name evidence="2" type="ORF">S01H1_28722</name>
</gene>
<feature type="non-terminal residue" evidence="2">
    <location>
        <position position="106"/>
    </location>
</feature>
<dbReference type="AlphaFoldDB" id="X0SY92"/>
<organism evidence="2">
    <name type="scientific">marine sediment metagenome</name>
    <dbReference type="NCBI Taxonomy" id="412755"/>
    <lineage>
        <taxon>unclassified sequences</taxon>
        <taxon>metagenomes</taxon>
        <taxon>ecological metagenomes</taxon>
    </lineage>
</organism>
<feature type="compositionally biased region" description="Polar residues" evidence="1">
    <location>
        <begin position="1"/>
        <end position="16"/>
    </location>
</feature>
<reference evidence="2" key="1">
    <citation type="journal article" date="2014" name="Front. Microbiol.">
        <title>High frequency of phylogenetically diverse reductive dehalogenase-homologous genes in deep subseafloor sedimentary metagenomes.</title>
        <authorList>
            <person name="Kawai M."/>
            <person name="Futagami T."/>
            <person name="Toyoda A."/>
            <person name="Takaki Y."/>
            <person name="Nishi S."/>
            <person name="Hori S."/>
            <person name="Arai W."/>
            <person name="Tsubouchi T."/>
            <person name="Morono Y."/>
            <person name="Uchiyama I."/>
            <person name="Ito T."/>
            <person name="Fujiyama A."/>
            <person name="Inagaki F."/>
            <person name="Takami H."/>
        </authorList>
    </citation>
    <scope>NUCLEOTIDE SEQUENCE</scope>
    <source>
        <strain evidence="2">Expedition CK06-06</strain>
    </source>
</reference>
<protein>
    <submittedName>
        <fullName evidence="2">Uncharacterized protein</fullName>
    </submittedName>
</protein>
<evidence type="ECO:0000256" key="1">
    <source>
        <dbReference type="SAM" id="MobiDB-lite"/>
    </source>
</evidence>
<comment type="caution">
    <text evidence="2">The sequence shown here is derived from an EMBL/GenBank/DDBJ whole genome shotgun (WGS) entry which is preliminary data.</text>
</comment>
<dbReference type="EMBL" id="BARS01017571">
    <property type="protein sequence ID" value="GAF86178.1"/>
    <property type="molecule type" value="Genomic_DNA"/>
</dbReference>
<evidence type="ECO:0000313" key="2">
    <source>
        <dbReference type="EMBL" id="GAF86178.1"/>
    </source>
</evidence>
<proteinExistence type="predicted"/>
<feature type="region of interest" description="Disordered" evidence="1">
    <location>
        <begin position="1"/>
        <end position="22"/>
    </location>
</feature>